<gene>
    <name evidence="1" type="ORF">DI609_09930</name>
</gene>
<reference evidence="1 2" key="1">
    <citation type="submission" date="2017-11" db="EMBL/GenBank/DDBJ databases">
        <title>Infants hospitalized years apart are colonized by the same room-sourced microbial strains.</title>
        <authorList>
            <person name="Brooks B."/>
            <person name="Olm M.R."/>
            <person name="Firek B.A."/>
            <person name="Baker R."/>
            <person name="Thomas B.C."/>
            <person name="Morowitz M.J."/>
            <person name="Banfield J.F."/>
        </authorList>
    </citation>
    <scope>NUCLEOTIDE SEQUENCE [LARGE SCALE GENOMIC DNA]</scope>
    <source>
        <strain evidence="1">S2_012_000_R3_87</strain>
    </source>
</reference>
<sequence>MRQITHAEAKAHMTDIETRLKTIYKLAHLPEKTRRQILNLAGGANSIAGQIAAHERKVRNATHK</sequence>
<name>A0A2W5B000_9CORY</name>
<dbReference type="AlphaFoldDB" id="A0A2W5B000"/>
<protein>
    <submittedName>
        <fullName evidence="1">Uncharacterized protein</fullName>
    </submittedName>
</protein>
<evidence type="ECO:0000313" key="2">
    <source>
        <dbReference type="Proteomes" id="UP000249451"/>
    </source>
</evidence>
<proteinExistence type="predicted"/>
<dbReference type="EMBL" id="QFNY01000259">
    <property type="protein sequence ID" value="PZO98727.1"/>
    <property type="molecule type" value="Genomic_DNA"/>
</dbReference>
<evidence type="ECO:0000313" key="1">
    <source>
        <dbReference type="EMBL" id="PZO98727.1"/>
    </source>
</evidence>
<accession>A0A2W5B000</accession>
<comment type="caution">
    <text evidence="1">The sequence shown here is derived from an EMBL/GenBank/DDBJ whole genome shotgun (WGS) entry which is preliminary data.</text>
</comment>
<dbReference type="Proteomes" id="UP000249451">
    <property type="component" value="Unassembled WGS sequence"/>
</dbReference>
<organism evidence="1 2">
    <name type="scientific">Corynebacterium urealyticum</name>
    <dbReference type="NCBI Taxonomy" id="43771"/>
    <lineage>
        <taxon>Bacteria</taxon>
        <taxon>Bacillati</taxon>
        <taxon>Actinomycetota</taxon>
        <taxon>Actinomycetes</taxon>
        <taxon>Mycobacteriales</taxon>
        <taxon>Corynebacteriaceae</taxon>
        <taxon>Corynebacterium</taxon>
    </lineage>
</organism>